<evidence type="ECO:0000256" key="6">
    <source>
        <dbReference type="ARBA" id="ARBA00022842"/>
    </source>
</evidence>
<dbReference type="GO" id="GO:0000917">
    <property type="term" value="P:division septum assembly"/>
    <property type="evidence" value="ECO:0007669"/>
    <property type="project" value="UniProtKB-KW"/>
</dbReference>
<keyword evidence="3 10" id="KW-0132">Cell division</keyword>
<dbReference type="GO" id="GO:0046872">
    <property type="term" value="F:metal ion binding"/>
    <property type="evidence" value="ECO:0007669"/>
    <property type="project" value="UniProtKB-KW"/>
</dbReference>
<evidence type="ECO:0000256" key="8">
    <source>
        <dbReference type="ARBA" id="ARBA00023210"/>
    </source>
</evidence>
<dbReference type="Proteomes" id="UP000321567">
    <property type="component" value="Unassembled WGS sequence"/>
</dbReference>
<comment type="function">
    <text evidence="10">Necessary for normal cell division and for the maintenance of normal septation.</text>
</comment>
<dbReference type="EMBL" id="BJZO01000006">
    <property type="protein sequence ID" value="GEO80238.1"/>
    <property type="molecule type" value="Genomic_DNA"/>
</dbReference>
<dbReference type="PROSITE" id="PS51706">
    <property type="entry name" value="G_ENGB"/>
    <property type="match status" value="1"/>
</dbReference>
<evidence type="ECO:0000256" key="2">
    <source>
        <dbReference type="ARBA" id="ARBA00009638"/>
    </source>
</evidence>
<evidence type="ECO:0000313" key="12">
    <source>
        <dbReference type="EMBL" id="GEO80238.1"/>
    </source>
</evidence>
<evidence type="ECO:0000256" key="1">
    <source>
        <dbReference type="ARBA" id="ARBA00001946"/>
    </source>
</evidence>
<evidence type="ECO:0000313" key="13">
    <source>
        <dbReference type="Proteomes" id="UP000321567"/>
    </source>
</evidence>
<dbReference type="NCBIfam" id="TIGR03598">
    <property type="entry name" value="GTPase_YsxC"/>
    <property type="match status" value="1"/>
</dbReference>
<keyword evidence="9 10" id="KW-0131">Cell cycle</keyword>
<keyword evidence="5 10" id="KW-0547">Nucleotide-binding</keyword>
<dbReference type="InterPro" id="IPR027417">
    <property type="entry name" value="P-loop_NTPase"/>
</dbReference>
<dbReference type="InterPro" id="IPR030393">
    <property type="entry name" value="G_ENGB_dom"/>
</dbReference>
<accession>A0A512H496</accession>
<dbReference type="Gene3D" id="3.40.50.300">
    <property type="entry name" value="P-loop containing nucleotide triphosphate hydrolases"/>
    <property type="match status" value="1"/>
</dbReference>
<dbReference type="GO" id="GO:0005525">
    <property type="term" value="F:GTP binding"/>
    <property type="evidence" value="ECO:0007669"/>
    <property type="project" value="UniProtKB-UniRule"/>
</dbReference>
<comment type="similarity">
    <text evidence="2 10">Belongs to the TRAFAC class TrmE-Era-EngA-EngB-Septin-like GTPase superfamily. EngB GTPase family.</text>
</comment>
<dbReference type="PANTHER" id="PTHR11649">
    <property type="entry name" value="MSS1/TRME-RELATED GTP-BINDING PROTEIN"/>
    <property type="match status" value="1"/>
</dbReference>
<keyword evidence="13" id="KW-1185">Reference proteome</keyword>
<name>A0A512H496_9PROT</name>
<evidence type="ECO:0000256" key="5">
    <source>
        <dbReference type="ARBA" id="ARBA00022741"/>
    </source>
</evidence>
<dbReference type="PANTHER" id="PTHR11649:SF13">
    <property type="entry name" value="ENGB-TYPE G DOMAIN-CONTAINING PROTEIN"/>
    <property type="match status" value="1"/>
</dbReference>
<evidence type="ECO:0000256" key="7">
    <source>
        <dbReference type="ARBA" id="ARBA00023134"/>
    </source>
</evidence>
<feature type="domain" description="EngB-type G" evidence="11">
    <location>
        <begin position="57"/>
        <end position="238"/>
    </location>
</feature>
<dbReference type="InterPro" id="IPR006073">
    <property type="entry name" value="GTP-bd"/>
</dbReference>
<evidence type="ECO:0000259" key="11">
    <source>
        <dbReference type="PROSITE" id="PS51706"/>
    </source>
</evidence>
<dbReference type="InterPro" id="IPR019987">
    <property type="entry name" value="GTP-bd_ribosome_bio_YsxC"/>
</dbReference>
<dbReference type="CDD" id="cd01876">
    <property type="entry name" value="YihA_EngB"/>
    <property type="match status" value="1"/>
</dbReference>
<gene>
    <name evidence="10 12" type="primary">engB</name>
    <name evidence="12" type="ORF">ROR02_03690</name>
</gene>
<comment type="caution">
    <text evidence="12">The sequence shown here is derived from an EMBL/GenBank/DDBJ whole genome shotgun (WGS) entry which is preliminary data.</text>
</comment>
<proteinExistence type="inferred from homology"/>
<keyword evidence="6" id="KW-0460">Magnesium</keyword>
<dbReference type="AlphaFoldDB" id="A0A512H496"/>
<evidence type="ECO:0000256" key="3">
    <source>
        <dbReference type="ARBA" id="ARBA00022618"/>
    </source>
</evidence>
<keyword evidence="4" id="KW-0479">Metal-binding</keyword>
<dbReference type="SUPFAM" id="SSF52540">
    <property type="entry name" value="P-loop containing nucleoside triphosphate hydrolases"/>
    <property type="match status" value="1"/>
</dbReference>
<reference evidence="12 13" key="1">
    <citation type="submission" date="2019-07" db="EMBL/GenBank/DDBJ databases">
        <title>Whole genome shotgun sequence of Rhodospirillum oryzae NBRC 107573.</title>
        <authorList>
            <person name="Hosoyama A."/>
            <person name="Uohara A."/>
            <person name="Ohji S."/>
            <person name="Ichikawa N."/>
        </authorList>
    </citation>
    <scope>NUCLEOTIDE SEQUENCE [LARGE SCALE GENOMIC DNA]</scope>
    <source>
        <strain evidence="12 13">NBRC 107573</strain>
    </source>
</reference>
<dbReference type="RefSeq" id="WP_147162304.1">
    <property type="nucleotide sequence ID" value="NZ_BJZO01000006.1"/>
</dbReference>
<sequence>MGEEATASSLDEALPASAAFADAGAWAQALEQGRWLFAQPCTFVMGCVGMDRLPQHPLVEVAFAGRSNVGKSSLVNALTGRKTLARASNTPGRTQELNFFRLGPQADETAGLMMVDLPGYGFARAPRDQVARWNRLVMAYLQGRSPLRRVCLLIDSRHGLKANDREVMTMLDTAAVNYQVILTKADKLGPTQARATHAAVAAEVSRRVAAHPDVLLTSADKGLGVPELRAQLAALAGLRVA</sequence>
<evidence type="ECO:0000256" key="10">
    <source>
        <dbReference type="HAMAP-Rule" id="MF_00321"/>
    </source>
</evidence>
<evidence type="ECO:0000256" key="9">
    <source>
        <dbReference type="ARBA" id="ARBA00023306"/>
    </source>
</evidence>
<comment type="cofactor">
    <cofactor evidence="1">
        <name>Mg(2+)</name>
        <dbReference type="ChEBI" id="CHEBI:18420"/>
    </cofactor>
</comment>
<organism evidence="12 13">
    <name type="scientific">Pararhodospirillum oryzae</name>
    <dbReference type="NCBI Taxonomy" id="478448"/>
    <lineage>
        <taxon>Bacteria</taxon>
        <taxon>Pseudomonadati</taxon>
        <taxon>Pseudomonadota</taxon>
        <taxon>Alphaproteobacteria</taxon>
        <taxon>Rhodospirillales</taxon>
        <taxon>Rhodospirillaceae</taxon>
        <taxon>Pararhodospirillum</taxon>
    </lineage>
</organism>
<dbReference type="HAMAP" id="MF_00321">
    <property type="entry name" value="GTPase_EngB"/>
    <property type="match status" value="1"/>
</dbReference>
<evidence type="ECO:0000256" key="4">
    <source>
        <dbReference type="ARBA" id="ARBA00022723"/>
    </source>
</evidence>
<protein>
    <recommendedName>
        <fullName evidence="10">Probable GTP-binding protein EngB</fullName>
    </recommendedName>
</protein>
<dbReference type="Pfam" id="PF01926">
    <property type="entry name" value="MMR_HSR1"/>
    <property type="match status" value="1"/>
</dbReference>
<keyword evidence="8 10" id="KW-0717">Septation</keyword>
<dbReference type="OrthoDB" id="9804921at2"/>
<dbReference type="GO" id="GO:0005829">
    <property type="term" value="C:cytosol"/>
    <property type="evidence" value="ECO:0007669"/>
    <property type="project" value="TreeGrafter"/>
</dbReference>
<keyword evidence="7 10" id="KW-0342">GTP-binding</keyword>